<dbReference type="AlphaFoldDB" id="A0A0F3N842"/>
<evidence type="ECO:0000256" key="5">
    <source>
        <dbReference type="HAMAP-Rule" id="MF_00376"/>
    </source>
</evidence>
<evidence type="ECO:0000256" key="1">
    <source>
        <dbReference type="ARBA" id="ARBA00009018"/>
    </source>
</evidence>
<dbReference type="InterPro" id="IPR001977">
    <property type="entry name" value="Depp_CoAkinase"/>
</dbReference>
<keyword evidence="2 5" id="KW-0547">Nucleotide-binding</keyword>
<keyword evidence="5 7" id="KW-0808">Transferase</keyword>
<dbReference type="GO" id="GO:0005737">
    <property type="term" value="C:cytoplasm"/>
    <property type="evidence" value="ECO:0007669"/>
    <property type="project" value="UniProtKB-SubCell"/>
</dbReference>
<evidence type="ECO:0000313" key="7">
    <source>
        <dbReference type="EMBL" id="KJV63079.1"/>
    </source>
</evidence>
<comment type="caution">
    <text evidence="7">The sequence shown here is derived from an EMBL/GenBank/DDBJ whole genome shotgun (WGS) entry which is preliminary data.</text>
</comment>
<comment type="pathway">
    <text evidence="5">Cofactor biosynthesis; coenzyme A biosynthesis; CoA from (R)-pantothenate: step 5/5.</text>
</comment>
<keyword evidence="5 7" id="KW-0418">Kinase</keyword>
<evidence type="ECO:0000256" key="6">
    <source>
        <dbReference type="NCBIfam" id="TIGR00152"/>
    </source>
</evidence>
<protein>
    <recommendedName>
        <fullName evidence="5 6">Dephospho-CoA kinase</fullName>
        <ecNumber evidence="5 6">2.7.1.24</ecNumber>
    </recommendedName>
    <alternativeName>
        <fullName evidence="5">Dephosphocoenzyme A kinase</fullName>
    </alternativeName>
</protein>
<name>A0A0F3N842_ANAPH</name>
<comment type="function">
    <text evidence="5">Catalyzes the phosphorylation of the 3'-hydroxyl group of dephosphocoenzyme A to form coenzyme A.</text>
</comment>
<dbReference type="PROSITE" id="PS51219">
    <property type="entry name" value="DPCK"/>
    <property type="match status" value="1"/>
</dbReference>
<dbReference type="EC" id="2.7.1.24" evidence="5 6"/>
<comment type="catalytic activity">
    <reaction evidence="5">
        <text>3'-dephospho-CoA + ATP = ADP + CoA + H(+)</text>
        <dbReference type="Rhea" id="RHEA:18245"/>
        <dbReference type="ChEBI" id="CHEBI:15378"/>
        <dbReference type="ChEBI" id="CHEBI:30616"/>
        <dbReference type="ChEBI" id="CHEBI:57287"/>
        <dbReference type="ChEBI" id="CHEBI:57328"/>
        <dbReference type="ChEBI" id="CHEBI:456216"/>
        <dbReference type="EC" id="2.7.1.24"/>
    </reaction>
</comment>
<proteinExistence type="inferred from homology"/>
<dbReference type="NCBIfam" id="TIGR00152">
    <property type="entry name" value="dephospho-CoA kinase"/>
    <property type="match status" value="1"/>
</dbReference>
<keyword evidence="4 5" id="KW-0173">Coenzyme A biosynthesis</keyword>
<sequence>MIIFGLSGGVASGKTQVARLFSQFGKARVFNADREVHKMYEHDASIIGLVREYFPDSIHDGCVSRKELLKHFVEYGSKWQMLQAALYSELLIRQNRFITESRIRKARYVILDIPMILEAGYWRSCDFIVWVRVSKAIQVRRLRERGISQEGIKCLLSRQVQAEKRRNFADFSINTCGSIRDTALGVLAILNNSRVNAQRDIRFHSQRLCILPRRNGLGRLPSVL</sequence>
<dbReference type="UniPathway" id="UPA00241">
    <property type="reaction ID" value="UER00356"/>
</dbReference>
<reference evidence="7 8" key="1">
    <citation type="submission" date="2015-01" db="EMBL/GenBank/DDBJ databases">
        <title>Genome Sequencing of Rickettsiales.</title>
        <authorList>
            <person name="Daugherty S.C."/>
            <person name="Su Q."/>
            <person name="Abolude K."/>
            <person name="Beier-Sexton M."/>
            <person name="Carlyon J.A."/>
            <person name="Carter R."/>
            <person name="Day N.P."/>
            <person name="Dumler S.J."/>
            <person name="Dyachenko V."/>
            <person name="Godinez A."/>
            <person name="Kurtti T.J."/>
            <person name="Lichay M."/>
            <person name="Mullins K.E."/>
            <person name="Ott S."/>
            <person name="Pappas-Brown V."/>
            <person name="Paris D.H."/>
            <person name="Patel P."/>
            <person name="Richards A.L."/>
            <person name="Sadzewicz L."/>
            <person name="Sears K."/>
            <person name="Seidman D."/>
            <person name="Sengamalay N."/>
            <person name="Stenos J."/>
            <person name="Tallon L.J."/>
            <person name="Vincent G."/>
            <person name="Fraser C.M."/>
            <person name="Munderloh U."/>
            <person name="Dunning-Hotopp J.C."/>
        </authorList>
    </citation>
    <scope>NUCLEOTIDE SEQUENCE [LARGE SCALE GENOMIC DNA]</scope>
    <source>
        <strain evidence="7 8">NCH-1</strain>
    </source>
</reference>
<organism evidence="7 8">
    <name type="scientific">Anaplasma phagocytophilum str. NCH-1</name>
    <dbReference type="NCBI Taxonomy" id="1359161"/>
    <lineage>
        <taxon>Bacteria</taxon>
        <taxon>Pseudomonadati</taxon>
        <taxon>Pseudomonadota</taxon>
        <taxon>Alphaproteobacteria</taxon>
        <taxon>Rickettsiales</taxon>
        <taxon>Anaplasmataceae</taxon>
        <taxon>Anaplasma</taxon>
        <taxon>phagocytophilum group</taxon>
    </lineage>
</organism>
<keyword evidence="3 5" id="KW-0067">ATP-binding</keyword>
<dbReference type="GO" id="GO:0015937">
    <property type="term" value="P:coenzyme A biosynthetic process"/>
    <property type="evidence" value="ECO:0007669"/>
    <property type="project" value="UniProtKB-UniRule"/>
</dbReference>
<dbReference type="RefSeq" id="WP_011450876.1">
    <property type="nucleotide sequence ID" value="NZ_LANT01000008.1"/>
</dbReference>
<dbReference type="Pfam" id="PF01121">
    <property type="entry name" value="CoaE"/>
    <property type="match status" value="1"/>
</dbReference>
<dbReference type="GO" id="GO:0005524">
    <property type="term" value="F:ATP binding"/>
    <property type="evidence" value="ECO:0007669"/>
    <property type="project" value="UniProtKB-UniRule"/>
</dbReference>
<dbReference type="SUPFAM" id="SSF52540">
    <property type="entry name" value="P-loop containing nucleoside triphosphate hydrolases"/>
    <property type="match status" value="1"/>
</dbReference>
<dbReference type="Proteomes" id="UP000033754">
    <property type="component" value="Unassembled WGS sequence"/>
</dbReference>
<evidence type="ECO:0000256" key="3">
    <source>
        <dbReference type="ARBA" id="ARBA00022840"/>
    </source>
</evidence>
<evidence type="ECO:0000313" key="8">
    <source>
        <dbReference type="Proteomes" id="UP000033754"/>
    </source>
</evidence>
<gene>
    <name evidence="5 7" type="primary">coaE</name>
    <name evidence="7" type="ORF">EPHNCH_1097</name>
</gene>
<evidence type="ECO:0000256" key="2">
    <source>
        <dbReference type="ARBA" id="ARBA00022741"/>
    </source>
</evidence>
<dbReference type="HAMAP" id="MF_00376">
    <property type="entry name" value="Dephospho_CoA_kinase"/>
    <property type="match status" value="1"/>
</dbReference>
<keyword evidence="5" id="KW-0963">Cytoplasm</keyword>
<evidence type="ECO:0000256" key="4">
    <source>
        <dbReference type="ARBA" id="ARBA00022993"/>
    </source>
</evidence>
<dbReference type="InterPro" id="IPR027417">
    <property type="entry name" value="P-loop_NTPase"/>
</dbReference>
<comment type="similarity">
    <text evidence="1 5">Belongs to the CoaE family.</text>
</comment>
<dbReference type="CDD" id="cd02022">
    <property type="entry name" value="DPCK"/>
    <property type="match status" value="1"/>
</dbReference>
<dbReference type="Gene3D" id="3.40.50.300">
    <property type="entry name" value="P-loop containing nucleotide triphosphate hydrolases"/>
    <property type="match status" value="1"/>
</dbReference>
<feature type="binding site" evidence="5">
    <location>
        <begin position="11"/>
        <end position="16"/>
    </location>
    <ligand>
        <name>ATP</name>
        <dbReference type="ChEBI" id="CHEBI:30616"/>
    </ligand>
</feature>
<dbReference type="EMBL" id="LANT01000008">
    <property type="protein sequence ID" value="KJV63079.1"/>
    <property type="molecule type" value="Genomic_DNA"/>
</dbReference>
<dbReference type="GeneID" id="92748191"/>
<accession>A0A0F3N842</accession>
<comment type="subcellular location">
    <subcellularLocation>
        <location evidence="5">Cytoplasm</location>
    </subcellularLocation>
</comment>
<dbReference type="GO" id="GO:0004140">
    <property type="term" value="F:dephospho-CoA kinase activity"/>
    <property type="evidence" value="ECO:0007669"/>
    <property type="project" value="UniProtKB-UniRule"/>
</dbReference>
<dbReference type="PATRIC" id="fig|1359161.3.peg.1231"/>